<protein>
    <submittedName>
        <fullName evidence="1">Uncharacterized protein</fullName>
    </submittedName>
</protein>
<accession>A0A9X2GEA7</accession>
<sequence length="42" mass="4172">MPLGGPARRALLLLRPGAVVPADRPAGELGLWRGPAAGAGGR</sequence>
<name>A0A9X2GEA7_9ACTN</name>
<gene>
    <name evidence="1" type="ORF">HD597_002854</name>
</gene>
<keyword evidence="2" id="KW-1185">Reference proteome</keyword>
<dbReference type="RefSeq" id="WP_276082908.1">
    <property type="nucleotide sequence ID" value="NZ_BAABKA010000001.1"/>
</dbReference>
<proteinExistence type="predicted"/>
<dbReference type="AlphaFoldDB" id="A0A9X2GEA7"/>
<evidence type="ECO:0000313" key="1">
    <source>
        <dbReference type="EMBL" id="MCP2355834.1"/>
    </source>
</evidence>
<comment type="caution">
    <text evidence="1">The sequence shown here is derived from an EMBL/GenBank/DDBJ whole genome shotgun (WGS) entry which is preliminary data.</text>
</comment>
<reference evidence="1" key="1">
    <citation type="submission" date="2022-06" db="EMBL/GenBank/DDBJ databases">
        <title>Sequencing the genomes of 1000 actinobacteria strains.</title>
        <authorList>
            <person name="Klenk H.-P."/>
        </authorList>
    </citation>
    <scope>NUCLEOTIDE SEQUENCE</scope>
    <source>
        <strain evidence="1">DSM 46694</strain>
    </source>
</reference>
<organism evidence="1 2">
    <name type="scientific">Nonomuraea thailandensis</name>
    <dbReference type="NCBI Taxonomy" id="1188745"/>
    <lineage>
        <taxon>Bacteria</taxon>
        <taxon>Bacillati</taxon>
        <taxon>Actinomycetota</taxon>
        <taxon>Actinomycetes</taxon>
        <taxon>Streptosporangiales</taxon>
        <taxon>Streptosporangiaceae</taxon>
        <taxon>Nonomuraea</taxon>
    </lineage>
</organism>
<dbReference type="EMBL" id="JAMZEB010000002">
    <property type="protein sequence ID" value="MCP2355834.1"/>
    <property type="molecule type" value="Genomic_DNA"/>
</dbReference>
<evidence type="ECO:0000313" key="2">
    <source>
        <dbReference type="Proteomes" id="UP001139648"/>
    </source>
</evidence>
<dbReference type="Proteomes" id="UP001139648">
    <property type="component" value="Unassembled WGS sequence"/>
</dbReference>